<evidence type="ECO:0000256" key="1">
    <source>
        <dbReference type="ARBA" id="ARBA00004442"/>
    </source>
</evidence>
<evidence type="ECO:0000256" key="5">
    <source>
        <dbReference type="ARBA" id="ARBA00022692"/>
    </source>
</evidence>
<dbReference type="RefSeq" id="WP_264730226.1">
    <property type="nucleotide sequence ID" value="NZ_JAPDNR010000001.1"/>
</dbReference>
<gene>
    <name evidence="9" type="ORF">OL497_11545</name>
</gene>
<keyword evidence="3" id="KW-0813">Transport</keyword>
<dbReference type="EMBL" id="JAPDNS010000001">
    <property type="protein sequence ID" value="MCW3484532.1"/>
    <property type="molecule type" value="Genomic_DNA"/>
</dbReference>
<dbReference type="SUPFAM" id="SSF56954">
    <property type="entry name" value="Outer membrane efflux proteins (OEP)"/>
    <property type="match status" value="1"/>
</dbReference>
<sequence length="452" mass="50350">MKKNNPVFSCIQRILRRCWPVNICCFLLLAGSHPLYAQEQKITLAAAIELAVANSPALKLTAAKVAQAQAQYNQVKDQALPTGSASIGFSHAAVPANHIQLGSLDWVLPRQATSYKGGISVQETIFNGFKLKYAKSSTQLLATVAGLEAEKHKDDIIAATIDMYYDLYTVLQTQQVIRQDLTAVDSIIAQAEQLYTQGIVTQNDVLRFKLQRSEVALTAVDLETNRKIVNYNFTVLLGLPEQTQLQPDDVVTGNNPAGQLQQYQEDAWNYRVELKQNTLQTTIAQNDIRSLQGEVLPKLSAGANVNYFHAGSAFIPTEGSFVAPFSVGVTVAWNFPSLWLNKNKIGEARIRQQQTQLSRNVLWDQVKQEVNKCYEQYLRTTEKIKLLEVAVAQAEENDHMQAEKYRSNVTSVTDRIDAGTRLYGTMVNIALAKAEAGLWWFRLKKATGKISK</sequence>
<evidence type="ECO:0000256" key="6">
    <source>
        <dbReference type="ARBA" id="ARBA00023136"/>
    </source>
</evidence>
<dbReference type="PANTHER" id="PTHR30026">
    <property type="entry name" value="OUTER MEMBRANE PROTEIN TOLC"/>
    <property type="match status" value="1"/>
</dbReference>
<feature type="signal peptide" evidence="8">
    <location>
        <begin position="1"/>
        <end position="37"/>
    </location>
</feature>
<evidence type="ECO:0000256" key="4">
    <source>
        <dbReference type="ARBA" id="ARBA00022452"/>
    </source>
</evidence>
<comment type="similarity">
    <text evidence="2">Belongs to the outer membrane factor (OMF) (TC 1.B.17) family.</text>
</comment>
<reference evidence="9 10" key="1">
    <citation type="submission" date="2022-10" db="EMBL/GenBank/DDBJ databases">
        <title>Chitinophaga nivalis PC15 sp. nov., isolated from Pyeongchang county, South Korea.</title>
        <authorList>
            <person name="Trinh H.N."/>
        </authorList>
    </citation>
    <scope>NUCLEOTIDE SEQUENCE [LARGE SCALE GENOMIC DNA]</scope>
    <source>
        <strain evidence="9 10">PC14</strain>
    </source>
</reference>
<keyword evidence="4" id="KW-1134">Transmembrane beta strand</keyword>
<keyword evidence="6" id="KW-0472">Membrane</keyword>
<comment type="caution">
    <text evidence="9">The sequence shown here is derived from an EMBL/GenBank/DDBJ whole genome shotgun (WGS) entry which is preliminary data.</text>
</comment>
<dbReference type="Pfam" id="PF02321">
    <property type="entry name" value="OEP"/>
    <property type="match status" value="1"/>
</dbReference>
<evidence type="ECO:0000256" key="3">
    <source>
        <dbReference type="ARBA" id="ARBA00022448"/>
    </source>
</evidence>
<keyword evidence="8" id="KW-0732">Signal</keyword>
<dbReference type="Proteomes" id="UP001207742">
    <property type="component" value="Unassembled WGS sequence"/>
</dbReference>
<evidence type="ECO:0000313" key="10">
    <source>
        <dbReference type="Proteomes" id="UP001207742"/>
    </source>
</evidence>
<keyword evidence="10" id="KW-1185">Reference proteome</keyword>
<proteinExistence type="inferred from homology"/>
<comment type="subcellular location">
    <subcellularLocation>
        <location evidence="1">Cell outer membrane</location>
    </subcellularLocation>
</comment>
<evidence type="ECO:0000256" key="2">
    <source>
        <dbReference type="ARBA" id="ARBA00007613"/>
    </source>
</evidence>
<dbReference type="InterPro" id="IPR051906">
    <property type="entry name" value="TolC-like"/>
</dbReference>
<dbReference type="InterPro" id="IPR003423">
    <property type="entry name" value="OMP_efflux"/>
</dbReference>
<protein>
    <submittedName>
        <fullName evidence="9">TolC family protein</fullName>
    </submittedName>
</protein>
<keyword evidence="7" id="KW-0998">Cell outer membrane</keyword>
<evidence type="ECO:0000313" key="9">
    <source>
        <dbReference type="EMBL" id="MCW3484532.1"/>
    </source>
</evidence>
<feature type="chain" id="PRO_5046271092" evidence="8">
    <location>
        <begin position="38"/>
        <end position="452"/>
    </location>
</feature>
<evidence type="ECO:0000256" key="8">
    <source>
        <dbReference type="SAM" id="SignalP"/>
    </source>
</evidence>
<accession>A0ABT3IKQ5</accession>
<dbReference type="Gene3D" id="1.20.1600.10">
    <property type="entry name" value="Outer membrane efflux proteins (OEP)"/>
    <property type="match status" value="1"/>
</dbReference>
<name>A0ABT3IKQ5_9BACT</name>
<dbReference type="PANTHER" id="PTHR30026:SF20">
    <property type="entry name" value="OUTER MEMBRANE PROTEIN TOLC"/>
    <property type="match status" value="1"/>
</dbReference>
<organism evidence="9 10">
    <name type="scientific">Chitinophaga nivalis</name>
    <dbReference type="NCBI Taxonomy" id="2991709"/>
    <lineage>
        <taxon>Bacteria</taxon>
        <taxon>Pseudomonadati</taxon>
        <taxon>Bacteroidota</taxon>
        <taxon>Chitinophagia</taxon>
        <taxon>Chitinophagales</taxon>
        <taxon>Chitinophagaceae</taxon>
        <taxon>Chitinophaga</taxon>
    </lineage>
</organism>
<keyword evidence="5" id="KW-0812">Transmembrane</keyword>
<evidence type="ECO:0000256" key="7">
    <source>
        <dbReference type="ARBA" id="ARBA00023237"/>
    </source>
</evidence>